<keyword evidence="6 8" id="KW-1133">Transmembrane helix</keyword>
<organism evidence="10 11">
    <name type="scientific">Tepidiphilus thermophilus</name>
    <dbReference type="NCBI Taxonomy" id="876478"/>
    <lineage>
        <taxon>Bacteria</taxon>
        <taxon>Pseudomonadati</taxon>
        <taxon>Pseudomonadota</taxon>
        <taxon>Hydrogenophilia</taxon>
        <taxon>Hydrogenophilales</taxon>
        <taxon>Hydrogenophilaceae</taxon>
        <taxon>Tepidiphilus</taxon>
    </lineage>
</organism>
<dbReference type="GO" id="GO:0042910">
    <property type="term" value="F:xenobiotic transmembrane transporter activity"/>
    <property type="evidence" value="ECO:0007669"/>
    <property type="project" value="InterPro"/>
</dbReference>
<dbReference type="PROSITE" id="PS50850">
    <property type="entry name" value="MFS"/>
    <property type="match status" value="1"/>
</dbReference>
<feature type="transmembrane region" description="Helical" evidence="8">
    <location>
        <begin position="366"/>
        <end position="387"/>
    </location>
</feature>
<feature type="transmembrane region" description="Helical" evidence="8">
    <location>
        <begin position="160"/>
        <end position="180"/>
    </location>
</feature>
<dbReference type="InterPro" id="IPR036259">
    <property type="entry name" value="MFS_trans_sf"/>
</dbReference>
<protein>
    <recommendedName>
        <fullName evidence="8">Bcr/CflA family efflux transporter</fullName>
    </recommendedName>
</protein>
<dbReference type="RefSeq" id="WP_055423154.1">
    <property type="nucleotide sequence ID" value="NZ_CYHH01000003.1"/>
</dbReference>
<keyword evidence="3 8" id="KW-0813">Transport</keyword>
<sequence>MTELQTVVLLSLLLGLQPITTDLYLPALPGITASLGASVAQAQQTLAAMLFAFGVAQLFWGPLSDRFGRKPILLAGLSLYVAAALGCTFATSMAQLLGWRVVQGVALGASVMAGRAIVRDLHDPLAGAKLLSRAFSGLGLLACLSPLVGGATVRVLGWRATFFVLAVAGAITLALTWRIFRETLARRNPHALRPAALLQAWREVLGHRDFWIFTLLASSSYGGLFTFLASSSFIFINFYRFSPTEYSLVMLASATSYLCGTVLCRRLLGRFGLRRTVQAGGMLSCAAGVVMVILLLIGRGGPMGLLLPFCGFMIAHGIHQPCGQSGAVGAFPRAAGVASALSGFVMMSIAFLTGVVLGMLARDMPWPFAGLVAFWGAMLFVLAFAFVPRSRLVAGESAQAERAG</sequence>
<feature type="transmembrane region" description="Helical" evidence="8">
    <location>
        <begin position="72"/>
        <end position="91"/>
    </location>
</feature>
<name>A0A0K6IT91_9PROT</name>
<evidence type="ECO:0000256" key="4">
    <source>
        <dbReference type="ARBA" id="ARBA00022475"/>
    </source>
</evidence>
<evidence type="ECO:0000259" key="9">
    <source>
        <dbReference type="PROSITE" id="PS50850"/>
    </source>
</evidence>
<dbReference type="EMBL" id="CYHH01000003">
    <property type="protein sequence ID" value="CUB06547.1"/>
    <property type="molecule type" value="Genomic_DNA"/>
</dbReference>
<dbReference type="OrthoDB" id="5289066at2"/>
<evidence type="ECO:0000256" key="6">
    <source>
        <dbReference type="ARBA" id="ARBA00022989"/>
    </source>
</evidence>
<dbReference type="Proteomes" id="UP000182108">
    <property type="component" value="Unassembled WGS sequence"/>
</dbReference>
<dbReference type="NCBIfam" id="TIGR00710">
    <property type="entry name" value="efflux_Bcr_CflA"/>
    <property type="match status" value="1"/>
</dbReference>
<evidence type="ECO:0000256" key="5">
    <source>
        <dbReference type="ARBA" id="ARBA00022692"/>
    </source>
</evidence>
<gene>
    <name evidence="10" type="ORF">Ga0061068_103199</name>
</gene>
<dbReference type="SUPFAM" id="SSF103473">
    <property type="entry name" value="MFS general substrate transporter"/>
    <property type="match status" value="1"/>
</dbReference>
<dbReference type="AlphaFoldDB" id="A0A0K6IT91"/>
<comment type="caution">
    <text evidence="8">Lacks conserved residue(s) required for the propagation of feature annotation.</text>
</comment>
<feature type="transmembrane region" description="Helical" evidence="8">
    <location>
        <begin position="210"/>
        <end position="236"/>
    </location>
</feature>
<dbReference type="PANTHER" id="PTHR23502">
    <property type="entry name" value="MAJOR FACILITATOR SUPERFAMILY"/>
    <property type="match status" value="1"/>
</dbReference>
<evidence type="ECO:0000313" key="11">
    <source>
        <dbReference type="Proteomes" id="UP000182108"/>
    </source>
</evidence>
<dbReference type="GO" id="GO:1990961">
    <property type="term" value="P:xenobiotic detoxification by transmembrane export across the plasma membrane"/>
    <property type="evidence" value="ECO:0007669"/>
    <property type="project" value="InterPro"/>
</dbReference>
<evidence type="ECO:0000256" key="1">
    <source>
        <dbReference type="ARBA" id="ARBA00004651"/>
    </source>
</evidence>
<keyword evidence="8" id="KW-0997">Cell inner membrane</keyword>
<feature type="transmembrane region" description="Helical" evidence="8">
    <location>
        <begin position="130"/>
        <end position="148"/>
    </location>
</feature>
<dbReference type="Gene3D" id="1.20.1720.10">
    <property type="entry name" value="Multidrug resistance protein D"/>
    <property type="match status" value="1"/>
</dbReference>
<dbReference type="InterPro" id="IPR004812">
    <property type="entry name" value="Efflux_drug-R_Bcr/CmlA"/>
</dbReference>
<dbReference type="Pfam" id="PF07690">
    <property type="entry name" value="MFS_1"/>
    <property type="match status" value="1"/>
</dbReference>
<feature type="transmembrane region" description="Helical" evidence="8">
    <location>
        <begin position="42"/>
        <end position="60"/>
    </location>
</feature>
<evidence type="ECO:0000256" key="3">
    <source>
        <dbReference type="ARBA" id="ARBA00022448"/>
    </source>
</evidence>
<feature type="transmembrane region" description="Helical" evidence="8">
    <location>
        <begin position="334"/>
        <end position="360"/>
    </location>
</feature>
<feature type="transmembrane region" description="Helical" evidence="8">
    <location>
        <begin position="280"/>
        <end position="297"/>
    </location>
</feature>
<dbReference type="InterPro" id="IPR020846">
    <property type="entry name" value="MFS_dom"/>
</dbReference>
<proteinExistence type="inferred from homology"/>
<keyword evidence="5 8" id="KW-0812">Transmembrane</keyword>
<accession>A0A0K6IT91</accession>
<comment type="similarity">
    <text evidence="2 8">Belongs to the major facilitator superfamily. Bcr/CmlA family.</text>
</comment>
<keyword evidence="11" id="KW-1185">Reference proteome</keyword>
<evidence type="ECO:0000256" key="2">
    <source>
        <dbReference type="ARBA" id="ARBA00006236"/>
    </source>
</evidence>
<dbReference type="GO" id="GO:0005886">
    <property type="term" value="C:plasma membrane"/>
    <property type="evidence" value="ECO:0007669"/>
    <property type="project" value="UniProtKB-SubCell"/>
</dbReference>
<keyword evidence="7 8" id="KW-0472">Membrane</keyword>
<reference evidence="11" key="1">
    <citation type="submission" date="2015-08" db="EMBL/GenBank/DDBJ databases">
        <authorList>
            <person name="Babu N.S."/>
            <person name="Beckwith C.J."/>
            <person name="Beseler K.G."/>
            <person name="Brison A."/>
            <person name="Carone J.V."/>
            <person name="Caskin T.P."/>
            <person name="Diamond M."/>
            <person name="Durham M.E."/>
            <person name="Foxe J.M."/>
            <person name="Go M."/>
            <person name="Henderson B.A."/>
            <person name="Jones I.B."/>
            <person name="McGettigan J.A."/>
            <person name="Micheletti S.J."/>
            <person name="Nasrallah M.E."/>
            <person name="Ortiz D."/>
            <person name="Piller C.R."/>
            <person name="Privatt S.R."/>
            <person name="Schneider S.L."/>
            <person name="Sharp S."/>
            <person name="Smith T.C."/>
            <person name="Stanton J.D."/>
            <person name="Ullery H.E."/>
            <person name="Wilson R.J."/>
            <person name="Serrano M.G."/>
            <person name="Buck G."/>
            <person name="Lee V."/>
            <person name="Wang Y."/>
            <person name="Carvalho R."/>
            <person name="Voegtly L."/>
            <person name="Shi R."/>
            <person name="Duckworth R."/>
            <person name="Johnson A."/>
            <person name="Loviza R."/>
            <person name="Walstead R."/>
            <person name="Shah Z."/>
            <person name="Kiflezghi M."/>
            <person name="Wade K."/>
            <person name="Ball S.L."/>
            <person name="Bradley K.W."/>
            <person name="Asai D.J."/>
            <person name="Bowman C.A."/>
            <person name="Russell D.A."/>
            <person name="Pope W.H."/>
            <person name="Jacobs-Sera D."/>
            <person name="Hendrix R.W."/>
            <person name="Hatfull G.F."/>
        </authorList>
    </citation>
    <scope>NUCLEOTIDE SEQUENCE [LARGE SCALE GENOMIC DNA]</scope>
    <source>
        <strain evidence="11">JCM 19170</strain>
    </source>
</reference>
<feature type="domain" description="Major facilitator superfamily (MFS) profile" evidence="9">
    <location>
        <begin position="6"/>
        <end position="391"/>
    </location>
</feature>
<evidence type="ECO:0000256" key="7">
    <source>
        <dbReference type="ARBA" id="ARBA00023136"/>
    </source>
</evidence>
<dbReference type="PANTHER" id="PTHR23502:SF132">
    <property type="entry name" value="POLYAMINE TRANSPORTER 2-RELATED"/>
    <property type="match status" value="1"/>
</dbReference>
<evidence type="ECO:0000313" key="10">
    <source>
        <dbReference type="EMBL" id="CUB06547.1"/>
    </source>
</evidence>
<comment type="subcellular location">
    <subcellularLocation>
        <location evidence="8">Cell inner membrane</location>
        <topology evidence="8">Multi-pass membrane protein</topology>
    </subcellularLocation>
    <subcellularLocation>
        <location evidence="1">Cell membrane</location>
        <topology evidence="1">Multi-pass membrane protein</topology>
    </subcellularLocation>
</comment>
<feature type="transmembrane region" description="Helical" evidence="8">
    <location>
        <begin position="97"/>
        <end position="118"/>
    </location>
</feature>
<feature type="transmembrane region" description="Helical" evidence="8">
    <location>
        <begin position="248"/>
        <end position="268"/>
    </location>
</feature>
<dbReference type="InterPro" id="IPR011701">
    <property type="entry name" value="MFS"/>
</dbReference>
<evidence type="ECO:0000256" key="8">
    <source>
        <dbReference type="RuleBase" id="RU365088"/>
    </source>
</evidence>
<dbReference type="CDD" id="cd17320">
    <property type="entry name" value="MFS_MdfA_MDR_like"/>
    <property type="match status" value="1"/>
</dbReference>
<keyword evidence="4" id="KW-1003">Cell membrane</keyword>